<keyword evidence="2" id="KW-1185">Reference proteome</keyword>
<name>A0AA86SIH2_9FABA</name>
<proteinExistence type="predicted"/>
<reference evidence="1" key="1">
    <citation type="submission" date="2023-10" db="EMBL/GenBank/DDBJ databases">
        <authorList>
            <person name="Domelevo Entfellner J.-B."/>
        </authorList>
    </citation>
    <scope>NUCLEOTIDE SEQUENCE</scope>
</reference>
<evidence type="ECO:0000313" key="1">
    <source>
        <dbReference type="EMBL" id="CAJ1951229.1"/>
    </source>
</evidence>
<accession>A0AA86SIH2</accession>
<evidence type="ECO:0000313" key="2">
    <source>
        <dbReference type="Proteomes" id="UP001189624"/>
    </source>
</evidence>
<gene>
    <name evidence="1" type="ORF">AYBTSS11_LOCUS14668</name>
</gene>
<protein>
    <submittedName>
        <fullName evidence="1">Uncharacterized protein</fullName>
    </submittedName>
</protein>
<dbReference type="Gramene" id="rna-AYBTSS11_LOCUS14668">
    <property type="protein sequence ID" value="CAJ1951229.1"/>
    <property type="gene ID" value="gene-AYBTSS11_LOCUS14668"/>
</dbReference>
<organism evidence="1 2">
    <name type="scientific">Sphenostylis stenocarpa</name>
    <dbReference type="NCBI Taxonomy" id="92480"/>
    <lineage>
        <taxon>Eukaryota</taxon>
        <taxon>Viridiplantae</taxon>
        <taxon>Streptophyta</taxon>
        <taxon>Embryophyta</taxon>
        <taxon>Tracheophyta</taxon>
        <taxon>Spermatophyta</taxon>
        <taxon>Magnoliopsida</taxon>
        <taxon>eudicotyledons</taxon>
        <taxon>Gunneridae</taxon>
        <taxon>Pentapetalae</taxon>
        <taxon>rosids</taxon>
        <taxon>fabids</taxon>
        <taxon>Fabales</taxon>
        <taxon>Fabaceae</taxon>
        <taxon>Papilionoideae</taxon>
        <taxon>50 kb inversion clade</taxon>
        <taxon>NPAAA clade</taxon>
        <taxon>indigoferoid/millettioid clade</taxon>
        <taxon>Phaseoleae</taxon>
        <taxon>Sphenostylis</taxon>
    </lineage>
</organism>
<dbReference type="AlphaFoldDB" id="A0AA86SIH2"/>
<dbReference type="Proteomes" id="UP001189624">
    <property type="component" value="Chromosome 4"/>
</dbReference>
<sequence>MFSAGAGAIPGGGEIEERKFNVAGNIPRRRRRWRRTSWTREAQYQEKQYNLVWQRGHSRGLECRQLVPGGSPCVLCGPLIWFSFATINCYEISPPEQFPKAHLPLWTVAFWTDEPMTVPEGNVEGLAGFKAQTALWGFGPVKSEEKPILCFANRQ</sequence>
<dbReference type="EMBL" id="OY731401">
    <property type="protein sequence ID" value="CAJ1951229.1"/>
    <property type="molecule type" value="Genomic_DNA"/>
</dbReference>